<gene>
    <name evidence="3" type="ORF">CLEP1334_LOCUS8238</name>
    <name evidence="4" type="ORF">CLEP1334_LOCUS8239</name>
</gene>
<feature type="compositionally biased region" description="Low complexity" evidence="2">
    <location>
        <begin position="384"/>
        <end position="396"/>
    </location>
</feature>
<feature type="coiled-coil region" evidence="1">
    <location>
        <begin position="205"/>
        <end position="243"/>
    </location>
</feature>
<accession>A0A6U5F5R8</accession>
<dbReference type="EMBL" id="HBER01016316">
    <property type="protein sequence ID" value="CAD8532983.1"/>
    <property type="molecule type" value="Transcribed_RNA"/>
</dbReference>
<proteinExistence type="predicted"/>
<evidence type="ECO:0000313" key="3">
    <source>
        <dbReference type="EMBL" id="CAD8532983.1"/>
    </source>
</evidence>
<dbReference type="PROSITE" id="PS50096">
    <property type="entry name" value="IQ"/>
    <property type="match status" value="1"/>
</dbReference>
<evidence type="ECO:0000256" key="1">
    <source>
        <dbReference type="SAM" id="Coils"/>
    </source>
</evidence>
<evidence type="ECO:0000313" key="4">
    <source>
        <dbReference type="EMBL" id="CAD8532984.1"/>
    </source>
</evidence>
<evidence type="ECO:0000256" key="2">
    <source>
        <dbReference type="SAM" id="MobiDB-lite"/>
    </source>
</evidence>
<dbReference type="EMBL" id="HBER01016317">
    <property type="protein sequence ID" value="CAD8532984.1"/>
    <property type="molecule type" value="Transcribed_RNA"/>
</dbReference>
<dbReference type="AlphaFoldDB" id="A0A6U5F5R8"/>
<sequence length="437" mass="48327">MSFARPRNTPNLVLSSTRHRQLEREIESRCAEHGVEELEAIKQRAATKTATTFKGEWDQRVSEQTAHRAKQDRVRSRRERALRRKNLEHAVVLEAAEAKTDLLLRRSVTERSEALRQATVSKQRAASVRDVRNKRKLHALVNKAQPRTEMVLSPTILANWEELAQEKRSRHRMERTALRSANRSEVSRLRNEIRSTIRDGADEHVAVHEQTLDTLKEQKAAKLQQDEKNLQMHRTQLEALAAAAKPRTVVSLGVEHEQRLQSLAQRSEAKQKAQRDALRAHSEKLSALTAASHCKIDVTPPGVFKKCSKLPGIAARCAEEQRTATTRTAGADQCAATTIQAARRGSLGRREAAVARSAASPHEDGDIAEGGEIASPDDGREQQAAAASTPSKVAAKLRQTVKASSSRHLQRRCAITPADKFLVAAAAMAEGFSTMGG</sequence>
<name>A0A6U5F5R8_9EUKA</name>
<organism evidence="3">
    <name type="scientific">Calcidiscus leptoporus</name>
    <dbReference type="NCBI Taxonomy" id="127549"/>
    <lineage>
        <taxon>Eukaryota</taxon>
        <taxon>Haptista</taxon>
        <taxon>Haptophyta</taxon>
        <taxon>Prymnesiophyceae</taxon>
        <taxon>Coccolithales</taxon>
        <taxon>Calcidiscaceae</taxon>
        <taxon>Calcidiscus</taxon>
    </lineage>
</organism>
<feature type="region of interest" description="Disordered" evidence="2">
    <location>
        <begin position="347"/>
        <end position="408"/>
    </location>
</feature>
<keyword evidence="1" id="KW-0175">Coiled coil</keyword>
<reference evidence="3" key="1">
    <citation type="submission" date="2021-01" db="EMBL/GenBank/DDBJ databases">
        <authorList>
            <person name="Corre E."/>
            <person name="Pelletier E."/>
            <person name="Niang G."/>
            <person name="Scheremetjew M."/>
            <person name="Finn R."/>
            <person name="Kale V."/>
            <person name="Holt S."/>
            <person name="Cochrane G."/>
            <person name="Meng A."/>
            <person name="Brown T."/>
            <person name="Cohen L."/>
        </authorList>
    </citation>
    <scope>NUCLEOTIDE SEQUENCE</scope>
    <source>
        <strain evidence="3">RCC1130</strain>
    </source>
</reference>
<protein>
    <submittedName>
        <fullName evidence="3">Uncharacterized protein</fullName>
    </submittedName>
</protein>